<evidence type="ECO:0000256" key="1">
    <source>
        <dbReference type="SAM" id="SignalP"/>
    </source>
</evidence>
<protein>
    <recommendedName>
        <fullName evidence="4">WD40 repeat domain-containing protein</fullName>
    </recommendedName>
</protein>
<dbReference type="Gene3D" id="2.120.10.30">
    <property type="entry name" value="TolB, C-terminal domain"/>
    <property type="match status" value="1"/>
</dbReference>
<organism evidence="2 3">
    <name type="scientific">Actinospica durhamensis</name>
    <dbReference type="NCBI Taxonomy" id="1508375"/>
    <lineage>
        <taxon>Bacteria</taxon>
        <taxon>Bacillati</taxon>
        <taxon>Actinomycetota</taxon>
        <taxon>Actinomycetes</taxon>
        <taxon>Catenulisporales</taxon>
        <taxon>Actinospicaceae</taxon>
        <taxon>Actinospica</taxon>
    </lineage>
</organism>
<dbReference type="Proteomes" id="UP000675781">
    <property type="component" value="Unassembled WGS sequence"/>
</dbReference>
<proteinExistence type="predicted"/>
<evidence type="ECO:0000313" key="2">
    <source>
        <dbReference type="EMBL" id="MBR7836825.1"/>
    </source>
</evidence>
<gene>
    <name evidence="2" type="ORF">KDL01_26340</name>
</gene>
<keyword evidence="3" id="KW-1185">Reference proteome</keyword>
<dbReference type="AlphaFoldDB" id="A0A941EQX6"/>
<evidence type="ECO:0008006" key="4">
    <source>
        <dbReference type="Google" id="ProtNLM"/>
    </source>
</evidence>
<comment type="caution">
    <text evidence="2">The sequence shown here is derived from an EMBL/GenBank/DDBJ whole genome shotgun (WGS) entry which is preliminary data.</text>
</comment>
<dbReference type="PROSITE" id="PS51257">
    <property type="entry name" value="PROKAR_LIPOPROTEIN"/>
    <property type="match status" value="1"/>
</dbReference>
<dbReference type="RefSeq" id="WP_212531296.1">
    <property type="nucleotide sequence ID" value="NZ_JAGSOG010000164.1"/>
</dbReference>
<feature type="signal peptide" evidence="1">
    <location>
        <begin position="1"/>
        <end position="34"/>
    </location>
</feature>
<sequence length="392" mass="39963">MTNVSHRVGVIGLLAAGVLAGVTACTGASHSATAAPSGPQFTGRLIVETLDGELDQVTFGADGTAVDKQLVAAPGTRVSGSSALVVAAAVSPDGTTLAYGAGKGLVLRNLKTGADTTLSPPDSAKASCVSWAPDGRHLAVGTADALYLSDDAGHMTSLYTVTSQAYAAGPIGSQGAPGYVYSSFTCGTWLNPTDLVFQQSGPFPAAISQNSSDTLPADTTTVATLRTGAAPITHNEPTQWSVLASCGSLALIDSGINLYLVPDLSGDVTAAQATPPHARIADGTTSTAFFRPGTCQPIVIEPPTTSAGNLDEVEEINPQTDRPGKSWQIPYIDIAGSPSPGQDDFLWGPRNSDTLAYIGTMQLALVNLDSGATMDLSSALWTNAALLVGWTD</sequence>
<dbReference type="EMBL" id="JAGSOG010000164">
    <property type="protein sequence ID" value="MBR7836825.1"/>
    <property type="molecule type" value="Genomic_DNA"/>
</dbReference>
<dbReference type="InterPro" id="IPR011042">
    <property type="entry name" value="6-blade_b-propeller_TolB-like"/>
</dbReference>
<feature type="chain" id="PRO_5037438257" description="WD40 repeat domain-containing protein" evidence="1">
    <location>
        <begin position="35"/>
        <end position="392"/>
    </location>
</feature>
<name>A0A941EQX6_9ACTN</name>
<evidence type="ECO:0000313" key="3">
    <source>
        <dbReference type="Proteomes" id="UP000675781"/>
    </source>
</evidence>
<keyword evidence="1" id="KW-0732">Signal</keyword>
<accession>A0A941EQX6</accession>
<reference evidence="2" key="1">
    <citation type="submission" date="2021-04" db="EMBL/GenBank/DDBJ databases">
        <title>Genome based classification of Actinospica acidithermotolerans sp. nov., an actinobacterium isolated from an Indonesian hot spring.</title>
        <authorList>
            <person name="Kusuma A.B."/>
            <person name="Putra K.E."/>
            <person name="Nafisah S."/>
            <person name="Loh J."/>
            <person name="Nouioui I."/>
            <person name="Goodfellow M."/>
        </authorList>
    </citation>
    <scope>NUCLEOTIDE SEQUENCE</scope>
    <source>
        <strain evidence="2">CSCA 57</strain>
    </source>
</reference>
<dbReference type="SUPFAM" id="SSF82171">
    <property type="entry name" value="DPP6 N-terminal domain-like"/>
    <property type="match status" value="1"/>
</dbReference>